<keyword evidence="2" id="KW-0808">Transferase</keyword>
<evidence type="ECO:0000259" key="1">
    <source>
        <dbReference type="Pfam" id="PF01636"/>
    </source>
</evidence>
<keyword evidence="3" id="KW-1185">Reference proteome</keyword>
<gene>
    <name evidence="2" type="ORF">FB474_1259</name>
</gene>
<dbReference type="Pfam" id="PF01636">
    <property type="entry name" value="APH"/>
    <property type="match status" value="1"/>
</dbReference>
<feature type="domain" description="Aminoglycoside phosphotransferase" evidence="1">
    <location>
        <begin position="53"/>
        <end position="250"/>
    </location>
</feature>
<dbReference type="AlphaFoldDB" id="A0A542ZHX0"/>
<proteinExistence type="predicted"/>
<dbReference type="InterPro" id="IPR002575">
    <property type="entry name" value="Aminoglycoside_PTrfase"/>
</dbReference>
<dbReference type="EMBL" id="VFOQ01000001">
    <property type="protein sequence ID" value="TQL59889.1"/>
    <property type="molecule type" value="Genomic_DNA"/>
</dbReference>
<dbReference type="Gene3D" id="3.90.1200.10">
    <property type="match status" value="1"/>
</dbReference>
<sequence length="333" mass="36642">MTMHADQLHIDAQTVRRMVEVQFPQWRGLPVTELCTPGTVNAIFRIGDDLAARFPLVGHDPAQARASLAAEAEAARELADAATVPTPEPVAIGEPGAGYPLSWSVQTWLSGHDATVEDPAGSTAFAHDLAELIAGLRADDTRGRRFDGSGRGGHLPDHDEWLETCFRQSEDLLDVPLLRRIWAELRTLPEVDDVAMCHRDLIPPNVLVEDGRLVGVLDGGGYGPADPALDLVAAWHLLDETQRGILRRELGCGDVQWWRGMAWAFQQAMGLVWYYLDSNPTMSRWGRRTLDRIVDAWPPDRGRFPSWSLAESGECERTGVAVVVRSSGTVARC</sequence>
<dbReference type="GO" id="GO:0016301">
    <property type="term" value="F:kinase activity"/>
    <property type="evidence" value="ECO:0007669"/>
    <property type="project" value="UniProtKB-KW"/>
</dbReference>
<accession>A0A542ZHX0</accession>
<evidence type="ECO:0000313" key="3">
    <source>
        <dbReference type="Proteomes" id="UP000319514"/>
    </source>
</evidence>
<dbReference type="Proteomes" id="UP000319514">
    <property type="component" value="Unassembled WGS sequence"/>
</dbReference>
<dbReference type="RefSeq" id="WP_141787852.1">
    <property type="nucleotide sequence ID" value="NZ_BAAAKX010000004.1"/>
</dbReference>
<dbReference type="PANTHER" id="PTHR21310">
    <property type="entry name" value="AMINOGLYCOSIDE PHOSPHOTRANSFERASE-RELATED-RELATED"/>
    <property type="match status" value="1"/>
</dbReference>
<dbReference type="SUPFAM" id="SSF56112">
    <property type="entry name" value="Protein kinase-like (PK-like)"/>
    <property type="match status" value="1"/>
</dbReference>
<dbReference type="InterPro" id="IPR011009">
    <property type="entry name" value="Kinase-like_dom_sf"/>
</dbReference>
<protein>
    <submittedName>
        <fullName evidence="2">Aminoglycoside phosphotransferase (APT) family kinase protein</fullName>
    </submittedName>
</protein>
<dbReference type="OrthoDB" id="9797603at2"/>
<evidence type="ECO:0000313" key="2">
    <source>
        <dbReference type="EMBL" id="TQL59889.1"/>
    </source>
</evidence>
<dbReference type="InterPro" id="IPR051678">
    <property type="entry name" value="AGP_Transferase"/>
</dbReference>
<name>A0A542ZHX0_9MICO</name>
<organism evidence="2 3">
    <name type="scientific">Oryzihumus leptocrescens</name>
    <dbReference type="NCBI Taxonomy" id="297536"/>
    <lineage>
        <taxon>Bacteria</taxon>
        <taxon>Bacillati</taxon>
        <taxon>Actinomycetota</taxon>
        <taxon>Actinomycetes</taxon>
        <taxon>Micrococcales</taxon>
        <taxon>Intrasporangiaceae</taxon>
        <taxon>Oryzihumus</taxon>
    </lineage>
</organism>
<comment type="caution">
    <text evidence="2">The sequence shown here is derived from an EMBL/GenBank/DDBJ whole genome shotgun (WGS) entry which is preliminary data.</text>
</comment>
<dbReference type="PANTHER" id="PTHR21310:SF42">
    <property type="entry name" value="BIFUNCTIONAL AAC_APH"/>
    <property type="match status" value="1"/>
</dbReference>
<dbReference type="Gene3D" id="3.30.200.20">
    <property type="entry name" value="Phosphorylase Kinase, domain 1"/>
    <property type="match status" value="1"/>
</dbReference>
<reference evidence="2 3" key="1">
    <citation type="submission" date="2019-06" db="EMBL/GenBank/DDBJ databases">
        <title>Sequencing the genomes of 1000 actinobacteria strains.</title>
        <authorList>
            <person name="Klenk H.-P."/>
        </authorList>
    </citation>
    <scope>NUCLEOTIDE SEQUENCE [LARGE SCALE GENOMIC DNA]</scope>
    <source>
        <strain evidence="2 3">DSM 18082</strain>
    </source>
</reference>
<keyword evidence="2" id="KW-0418">Kinase</keyword>